<evidence type="ECO:0000256" key="6">
    <source>
        <dbReference type="ARBA" id="ARBA00023002"/>
    </source>
</evidence>
<dbReference type="PANTHER" id="PTHR35457">
    <property type="entry name" value="HEME A SYNTHASE"/>
    <property type="match status" value="1"/>
</dbReference>
<comment type="caution">
    <text evidence="13">The sequence shown here is derived from an EMBL/GenBank/DDBJ whole genome shotgun (WGS) entry which is preliminary data.</text>
</comment>
<dbReference type="InterPro" id="IPR050450">
    <property type="entry name" value="COX15/CtaA_HemeA_synthase"/>
</dbReference>
<evidence type="ECO:0000256" key="1">
    <source>
        <dbReference type="ARBA" id="ARBA00004141"/>
    </source>
</evidence>
<comment type="subcellular location">
    <subcellularLocation>
        <location evidence="1">Membrane</location>
        <topology evidence="1">Multi-pass membrane protein</topology>
    </subcellularLocation>
</comment>
<evidence type="ECO:0000256" key="3">
    <source>
        <dbReference type="ARBA" id="ARBA00022692"/>
    </source>
</evidence>
<evidence type="ECO:0000256" key="10">
    <source>
        <dbReference type="ARBA" id="ARBA00023157"/>
    </source>
</evidence>
<accession>A0ABR5AJP9</accession>
<feature type="transmembrane region" description="Helical" evidence="12">
    <location>
        <begin position="163"/>
        <end position="184"/>
    </location>
</feature>
<protein>
    <recommendedName>
        <fullName evidence="15">Heme A synthase</fullName>
    </recommendedName>
</protein>
<evidence type="ECO:0000313" key="13">
    <source>
        <dbReference type="EMBL" id="KIL41251.1"/>
    </source>
</evidence>
<keyword evidence="7" id="KW-0408">Iron</keyword>
<sequence length="319" mass="34508">MNLKSTLKWSAYCSAIIMFAVVLMGALVTKTDSGLGCGREWPLCNGKFIPEHAVSALIEYSHRAVSGLITILLLITAILVWLVDKRRDAKWFVGSAIFFTLLQAVLGAMAVIWPQSPVILASHFGLSLLAFACTLLLAMLYTRRAQAADAAANRDEPAVPPPALFRSAVWVITLYSLGVIYLGAFVRHTKSTGGCLGWPLCNGELIPELSGATGIVFTHRIAALVLLVCLIVLFVMARRHFPEGHPVYGAAKASLILVVLQIVSGAFVTWTIGVSGWGLLAALIHTVLVSGLFGILSYLCVTTLRLQPERFYNKQRSTA</sequence>
<keyword evidence="5 12" id="KW-1133">Transmembrane helix</keyword>
<feature type="transmembrane region" description="Helical" evidence="12">
    <location>
        <begin position="249"/>
        <end position="273"/>
    </location>
</feature>
<evidence type="ECO:0008006" key="15">
    <source>
        <dbReference type="Google" id="ProtNLM"/>
    </source>
</evidence>
<dbReference type="Pfam" id="PF02628">
    <property type="entry name" value="COX15-CtaA"/>
    <property type="match status" value="2"/>
</dbReference>
<evidence type="ECO:0000256" key="4">
    <source>
        <dbReference type="ARBA" id="ARBA00022723"/>
    </source>
</evidence>
<dbReference type="Proteomes" id="UP000031967">
    <property type="component" value="Unassembled WGS sequence"/>
</dbReference>
<dbReference type="InterPro" id="IPR003780">
    <property type="entry name" value="COX15/CtaA_fam"/>
</dbReference>
<evidence type="ECO:0000256" key="12">
    <source>
        <dbReference type="SAM" id="Phobius"/>
    </source>
</evidence>
<evidence type="ECO:0000313" key="14">
    <source>
        <dbReference type="Proteomes" id="UP000031967"/>
    </source>
</evidence>
<feature type="transmembrane region" description="Helical" evidence="12">
    <location>
        <begin position="91"/>
        <end position="113"/>
    </location>
</feature>
<keyword evidence="8" id="KW-0350">Heme biosynthesis</keyword>
<reference evidence="13 14" key="1">
    <citation type="submission" date="2014-12" db="EMBL/GenBank/DDBJ databases">
        <title>Draft genome sequence of Paenibacillus kamchatkensis strain B-2647.</title>
        <authorList>
            <person name="Karlyshev A.V."/>
            <person name="Kudryashova E.B."/>
        </authorList>
    </citation>
    <scope>NUCLEOTIDE SEQUENCE [LARGE SCALE GENOMIC DNA]</scope>
    <source>
        <strain evidence="13 14">VKM B-2647</strain>
    </source>
</reference>
<feature type="transmembrane region" description="Helical" evidence="12">
    <location>
        <begin position="9"/>
        <end position="28"/>
    </location>
</feature>
<feature type="transmembrane region" description="Helical" evidence="12">
    <location>
        <begin position="64"/>
        <end position="84"/>
    </location>
</feature>
<evidence type="ECO:0000256" key="7">
    <source>
        <dbReference type="ARBA" id="ARBA00023004"/>
    </source>
</evidence>
<gene>
    <name evidence="13" type="ORF">SD70_08335</name>
</gene>
<keyword evidence="4" id="KW-0479">Metal-binding</keyword>
<feature type="transmembrane region" description="Helical" evidence="12">
    <location>
        <begin position="279"/>
        <end position="301"/>
    </location>
</feature>
<evidence type="ECO:0000256" key="5">
    <source>
        <dbReference type="ARBA" id="ARBA00022989"/>
    </source>
</evidence>
<dbReference type="EMBL" id="JXAK01000011">
    <property type="protein sequence ID" value="KIL41251.1"/>
    <property type="molecule type" value="Genomic_DNA"/>
</dbReference>
<feature type="transmembrane region" description="Helical" evidence="12">
    <location>
        <begin position="119"/>
        <end position="142"/>
    </location>
</feature>
<proteinExistence type="predicted"/>
<comment type="pathway">
    <text evidence="11">Porphyrin-containing compound metabolism.</text>
</comment>
<feature type="transmembrane region" description="Helical" evidence="12">
    <location>
        <begin position="217"/>
        <end position="237"/>
    </location>
</feature>
<keyword evidence="10" id="KW-1015">Disulfide bond</keyword>
<evidence type="ECO:0000256" key="8">
    <source>
        <dbReference type="ARBA" id="ARBA00023133"/>
    </source>
</evidence>
<name>A0ABR5AJP9_9BACL</name>
<organism evidence="13 14">
    <name type="scientific">Gordoniibacillus kamchatkensis</name>
    <dbReference type="NCBI Taxonomy" id="1590651"/>
    <lineage>
        <taxon>Bacteria</taxon>
        <taxon>Bacillati</taxon>
        <taxon>Bacillota</taxon>
        <taxon>Bacilli</taxon>
        <taxon>Bacillales</taxon>
        <taxon>Paenibacillaceae</taxon>
        <taxon>Gordoniibacillus</taxon>
    </lineage>
</organism>
<evidence type="ECO:0000256" key="9">
    <source>
        <dbReference type="ARBA" id="ARBA00023136"/>
    </source>
</evidence>
<dbReference type="RefSeq" id="WP_041047136.1">
    <property type="nucleotide sequence ID" value="NZ_JXAK01000011.1"/>
</dbReference>
<dbReference type="PANTHER" id="PTHR35457:SF1">
    <property type="entry name" value="HEME A SYNTHASE"/>
    <property type="match status" value="1"/>
</dbReference>
<keyword evidence="14" id="KW-1185">Reference proteome</keyword>
<keyword evidence="3 12" id="KW-0812">Transmembrane</keyword>
<evidence type="ECO:0000256" key="11">
    <source>
        <dbReference type="ARBA" id="ARBA00023444"/>
    </source>
</evidence>
<keyword evidence="2" id="KW-1003">Cell membrane</keyword>
<evidence type="ECO:0000256" key="2">
    <source>
        <dbReference type="ARBA" id="ARBA00022475"/>
    </source>
</evidence>
<keyword evidence="9 12" id="KW-0472">Membrane</keyword>
<keyword evidence="6" id="KW-0560">Oxidoreductase</keyword>